<dbReference type="InterPro" id="IPR048447">
    <property type="entry name" value="DUF1980_C"/>
</dbReference>
<dbReference type="InterPro" id="IPR015402">
    <property type="entry name" value="DUF1980"/>
</dbReference>
<accession>A0A1G6SF69</accession>
<name>A0A1G6SF69_9ACTN</name>
<keyword evidence="3" id="KW-1185">Reference proteome</keyword>
<dbReference type="EMBL" id="FMZM01000006">
    <property type="protein sequence ID" value="SDD15423.1"/>
    <property type="molecule type" value="Genomic_DNA"/>
</dbReference>
<dbReference type="Proteomes" id="UP000199034">
    <property type="component" value="Unassembled WGS sequence"/>
</dbReference>
<proteinExistence type="predicted"/>
<gene>
    <name evidence="2" type="ORF">SAMN05421872_106128</name>
</gene>
<dbReference type="Pfam" id="PF21537">
    <property type="entry name" value="DUF1980_C"/>
    <property type="match status" value="1"/>
</dbReference>
<protein>
    <submittedName>
        <fullName evidence="2">TIGR03943 family protein</fullName>
    </submittedName>
</protein>
<dbReference type="STRING" id="1045774.SAMN05421872_106128"/>
<dbReference type="RefSeq" id="WP_090856033.1">
    <property type="nucleotide sequence ID" value="NZ_FMZM01000006.1"/>
</dbReference>
<sequence>MRTTTQGLVLAFLGAVLVRLAWEGAYLRFVTEWMRWPLLVSGVLLVLLAVRPLLSAGQADQDHADGVPAVTWLLLLPALVVFVVSPPALGAYLAERRAGEAPPASPVASFAPLPEGGTPVLEVEELLWRALDDDGATLAGRSVEVRGFVSHGPDGVWYVTRMVIGCCAADAAVVRVQVDGADRPERDRWVAVTGTWQDGTGVRAGEQAVLAAESVRRIRTPAVTYG</sequence>
<evidence type="ECO:0000313" key="3">
    <source>
        <dbReference type="Proteomes" id="UP000199034"/>
    </source>
</evidence>
<organism evidence="2 3">
    <name type="scientific">Nocardioides lianchengensis</name>
    <dbReference type="NCBI Taxonomy" id="1045774"/>
    <lineage>
        <taxon>Bacteria</taxon>
        <taxon>Bacillati</taxon>
        <taxon>Actinomycetota</taxon>
        <taxon>Actinomycetes</taxon>
        <taxon>Propionibacteriales</taxon>
        <taxon>Nocardioidaceae</taxon>
        <taxon>Nocardioides</taxon>
    </lineage>
</organism>
<reference evidence="3" key="1">
    <citation type="submission" date="2016-10" db="EMBL/GenBank/DDBJ databases">
        <authorList>
            <person name="Varghese N."/>
            <person name="Submissions S."/>
        </authorList>
    </citation>
    <scope>NUCLEOTIDE SEQUENCE [LARGE SCALE GENOMIC DNA]</scope>
    <source>
        <strain evidence="3">CGMCC 4.6858</strain>
    </source>
</reference>
<dbReference type="OrthoDB" id="359029at2"/>
<dbReference type="AlphaFoldDB" id="A0A1G6SF69"/>
<dbReference type="NCBIfam" id="TIGR03943">
    <property type="entry name" value="TIGR03943 family putative permease subunit"/>
    <property type="match status" value="1"/>
</dbReference>
<evidence type="ECO:0000259" key="1">
    <source>
        <dbReference type="Pfam" id="PF21537"/>
    </source>
</evidence>
<feature type="domain" description="DUF1980" evidence="1">
    <location>
        <begin position="136"/>
        <end position="225"/>
    </location>
</feature>
<evidence type="ECO:0000313" key="2">
    <source>
        <dbReference type="EMBL" id="SDD15423.1"/>
    </source>
</evidence>